<comment type="subcellular location">
    <subcellularLocation>
        <location evidence="1">Cell membrane</location>
        <topology evidence="1">Peripheral membrane protein</topology>
        <orientation evidence="1">Cytoplasmic side</orientation>
    </subcellularLocation>
</comment>
<dbReference type="Proteomes" id="UP000767291">
    <property type="component" value="Unassembled WGS sequence"/>
</dbReference>
<keyword evidence="5" id="KW-0283">Flagellar rotation</keyword>
<evidence type="ECO:0000256" key="6">
    <source>
        <dbReference type="ARBA" id="ARBA00023136"/>
    </source>
</evidence>
<evidence type="ECO:0000259" key="7">
    <source>
        <dbReference type="Pfam" id="PF01052"/>
    </source>
</evidence>
<protein>
    <submittedName>
        <fullName evidence="8">Flagellar motor switch protein FliN/FliY</fullName>
    </submittedName>
</protein>
<organism evidence="8 9">
    <name type="scientific">Metaclostridioides mangenotii</name>
    <dbReference type="NCBI Taxonomy" id="1540"/>
    <lineage>
        <taxon>Bacteria</taxon>
        <taxon>Bacillati</taxon>
        <taxon>Bacillota</taxon>
        <taxon>Clostridia</taxon>
        <taxon>Peptostreptococcales</taxon>
        <taxon>Peptostreptococcaceae</taxon>
        <taxon>Metaclostridioides</taxon>
    </lineage>
</organism>
<sequence>MNKTEEVYELEFDQLVERETDVLTTNNNLFDAEVSVSVSIGSVTKSIRDILGLHKGSTIVLDKHIDEKLDICLNDKKIACGESVVFDNNISVKVLDVQNSRFN</sequence>
<dbReference type="PANTHER" id="PTHR43484:SF1">
    <property type="entry name" value="FLAGELLAR MOTOR SWITCH PROTEIN FLIN"/>
    <property type="match status" value="1"/>
</dbReference>
<dbReference type="PRINTS" id="PR00956">
    <property type="entry name" value="FLGMOTORFLIN"/>
</dbReference>
<comment type="similarity">
    <text evidence="2">Belongs to the FliN/MopA/SpaO family.</text>
</comment>
<evidence type="ECO:0000256" key="2">
    <source>
        <dbReference type="ARBA" id="ARBA00009226"/>
    </source>
</evidence>
<dbReference type="InterPro" id="IPR036429">
    <property type="entry name" value="SpoA-like_sf"/>
</dbReference>
<dbReference type="Pfam" id="PF01052">
    <property type="entry name" value="FliMN_C"/>
    <property type="match status" value="1"/>
</dbReference>
<evidence type="ECO:0000256" key="4">
    <source>
        <dbReference type="ARBA" id="ARBA00022500"/>
    </source>
</evidence>
<dbReference type="InterPro" id="IPR001543">
    <property type="entry name" value="FliN-like_C"/>
</dbReference>
<comment type="caution">
    <text evidence="8">The sequence shown here is derived from an EMBL/GenBank/DDBJ whole genome shotgun (WGS) entry which is preliminary data.</text>
</comment>
<dbReference type="EMBL" id="JAGGJX010000004">
    <property type="protein sequence ID" value="MBP1855668.1"/>
    <property type="molecule type" value="Genomic_DNA"/>
</dbReference>
<evidence type="ECO:0000256" key="3">
    <source>
        <dbReference type="ARBA" id="ARBA00022475"/>
    </source>
</evidence>
<keyword evidence="8" id="KW-0966">Cell projection</keyword>
<keyword evidence="8" id="KW-0969">Cilium</keyword>
<keyword evidence="3" id="KW-1003">Cell membrane</keyword>
<dbReference type="RefSeq" id="WP_209457081.1">
    <property type="nucleotide sequence ID" value="NZ_BAAACS010000004.1"/>
</dbReference>
<evidence type="ECO:0000313" key="8">
    <source>
        <dbReference type="EMBL" id="MBP1855668.1"/>
    </source>
</evidence>
<reference evidence="8 9" key="1">
    <citation type="submission" date="2021-03" db="EMBL/GenBank/DDBJ databases">
        <title>Genomic Encyclopedia of Type Strains, Phase IV (KMG-IV): sequencing the most valuable type-strain genomes for metagenomic binning, comparative biology and taxonomic classification.</title>
        <authorList>
            <person name="Goeker M."/>
        </authorList>
    </citation>
    <scope>NUCLEOTIDE SEQUENCE [LARGE SCALE GENOMIC DNA]</scope>
    <source>
        <strain evidence="8 9">DSM 1289</strain>
    </source>
</reference>
<keyword evidence="9" id="KW-1185">Reference proteome</keyword>
<keyword evidence="6" id="KW-0472">Membrane</keyword>
<proteinExistence type="inferred from homology"/>
<keyword evidence="4" id="KW-0145">Chemotaxis</keyword>
<evidence type="ECO:0000256" key="5">
    <source>
        <dbReference type="ARBA" id="ARBA00022779"/>
    </source>
</evidence>
<dbReference type="InterPro" id="IPR001172">
    <property type="entry name" value="FliN_T3SS_HrcQb"/>
</dbReference>
<gene>
    <name evidence="8" type="ORF">J2Z43_002066</name>
</gene>
<name>A0ABS4ECI8_9FIRM</name>
<keyword evidence="8" id="KW-0282">Flagellum</keyword>
<dbReference type="SUPFAM" id="SSF101801">
    <property type="entry name" value="Surface presentation of antigens (SPOA)"/>
    <property type="match status" value="1"/>
</dbReference>
<evidence type="ECO:0000313" key="9">
    <source>
        <dbReference type="Proteomes" id="UP000767291"/>
    </source>
</evidence>
<accession>A0ABS4ECI8</accession>
<dbReference type="PANTHER" id="PTHR43484">
    <property type="match status" value="1"/>
</dbReference>
<evidence type="ECO:0000256" key="1">
    <source>
        <dbReference type="ARBA" id="ARBA00004413"/>
    </source>
</evidence>
<feature type="domain" description="Flagellar motor switch protein FliN-like C-terminal" evidence="7">
    <location>
        <begin position="29"/>
        <end position="97"/>
    </location>
</feature>
<dbReference type="InterPro" id="IPR051469">
    <property type="entry name" value="FliN/MopA/SpaO"/>
</dbReference>
<dbReference type="Gene3D" id="2.30.330.10">
    <property type="entry name" value="SpoA-like"/>
    <property type="match status" value="1"/>
</dbReference>